<keyword evidence="4" id="KW-1185">Reference proteome</keyword>
<proteinExistence type="predicted"/>
<evidence type="ECO:0000313" key="3">
    <source>
        <dbReference type="EMBL" id="RVE71078.1"/>
    </source>
</evidence>
<dbReference type="Proteomes" id="UP000283210">
    <property type="component" value="Chromosome 7"/>
</dbReference>
<evidence type="ECO:0000313" key="4">
    <source>
        <dbReference type="Proteomes" id="UP000283210"/>
    </source>
</evidence>
<dbReference type="AlphaFoldDB" id="A0A437D846"/>
<organism evidence="3 4">
    <name type="scientific">Oryzias javanicus</name>
    <name type="common">Javanese ricefish</name>
    <name type="synonym">Aplocheilus javanicus</name>
    <dbReference type="NCBI Taxonomy" id="123683"/>
    <lineage>
        <taxon>Eukaryota</taxon>
        <taxon>Metazoa</taxon>
        <taxon>Chordata</taxon>
        <taxon>Craniata</taxon>
        <taxon>Vertebrata</taxon>
        <taxon>Euteleostomi</taxon>
        <taxon>Actinopterygii</taxon>
        <taxon>Neopterygii</taxon>
        <taxon>Teleostei</taxon>
        <taxon>Neoteleostei</taxon>
        <taxon>Acanthomorphata</taxon>
        <taxon>Ovalentaria</taxon>
        <taxon>Atherinomorphae</taxon>
        <taxon>Beloniformes</taxon>
        <taxon>Adrianichthyidae</taxon>
        <taxon>Oryziinae</taxon>
        <taxon>Oryzias</taxon>
    </lineage>
</organism>
<feature type="transmembrane region" description="Helical" evidence="2">
    <location>
        <begin position="46"/>
        <end position="68"/>
    </location>
</feature>
<evidence type="ECO:0000256" key="1">
    <source>
        <dbReference type="SAM" id="MobiDB-lite"/>
    </source>
</evidence>
<accession>A0A437D846</accession>
<keyword evidence="2" id="KW-0812">Transmembrane</keyword>
<sequence length="125" mass="13596">MEQNSAAAQHNAEKAVAESTTSAESVQPTLKPTSASDHVSETDMTAVIIAAAVIVAACIIVVGMLMGWRRSKERKTKIETNMTPPEDSYASISFSKNTNNRRQVLDKDDDRVTYSTVKVSNISLH</sequence>
<dbReference type="EMBL" id="CM012443">
    <property type="protein sequence ID" value="RVE71078.1"/>
    <property type="molecule type" value="Genomic_DNA"/>
</dbReference>
<feature type="region of interest" description="Disordered" evidence="1">
    <location>
        <begin position="76"/>
        <end position="95"/>
    </location>
</feature>
<protein>
    <submittedName>
        <fullName evidence="3">Uncharacterized protein</fullName>
    </submittedName>
</protein>
<reference evidence="3 4" key="1">
    <citation type="submission" date="2018-11" db="EMBL/GenBank/DDBJ databases">
        <authorList>
            <person name="Lopez-Roques C."/>
            <person name="Donnadieu C."/>
            <person name="Bouchez O."/>
            <person name="Klopp C."/>
            <person name="Cabau C."/>
            <person name="Zahm M."/>
        </authorList>
    </citation>
    <scope>NUCLEOTIDE SEQUENCE [LARGE SCALE GENOMIC DNA]</scope>
    <source>
        <strain evidence="3">RS831</strain>
        <tissue evidence="3">Whole body</tissue>
    </source>
</reference>
<keyword evidence="2" id="KW-1133">Transmembrane helix</keyword>
<feature type="compositionally biased region" description="Polar residues" evidence="1">
    <location>
        <begin position="18"/>
        <end position="37"/>
    </location>
</feature>
<reference evidence="3 4" key="2">
    <citation type="submission" date="2019-01" db="EMBL/GenBank/DDBJ databases">
        <title>A chromosome length genome reference of the Java medaka (oryzias javanicus).</title>
        <authorList>
            <person name="Herpin A."/>
            <person name="Takehana Y."/>
            <person name="Naruse K."/>
            <person name="Ansai S."/>
            <person name="Kawaguchi M."/>
        </authorList>
    </citation>
    <scope>NUCLEOTIDE SEQUENCE [LARGE SCALE GENOMIC DNA]</scope>
    <source>
        <strain evidence="3">RS831</strain>
        <tissue evidence="3">Whole body</tissue>
    </source>
</reference>
<gene>
    <name evidence="3" type="ORF">OJAV_G00070890</name>
</gene>
<feature type="region of interest" description="Disordered" evidence="1">
    <location>
        <begin position="1"/>
        <end position="38"/>
    </location>
</feature>
<keyword evidence="2" id="KW-0472">Membrane</keyword>
<dbReference type="OrthoDB" id="10445810at2759"/>
<evidence type="ECO:0000256" key="2">
    <source>
        <dbReference type="SAM" id="Phobius"/>
    </source>
</evidence>
<name>A0A437D846_ORYJA</name>